<dbReference type="PANTHER" id="PTHR13403:SF6">
    <property type="entry name" value="SNURPORTIN-1"/>
    <property type="match status" value="1"/>
</dbReference>
<reference evidence="12" key="1">
    <citation type="submission" date="2022-03" db="EMBL/GenBank/DDBJ databases">
        <authorList>
            <person name="Tunstrom K."/>
        </authorList>
    </citation>
    <scope>NUCLEOTIDE SEQUENCE</scope>
</reference>
<evidence type="ECO:0000256" key="1">
    <source>
        <dbReference type="ARBA" id="ARBA00003975"/>
    </source>
</evidence>
<keyword evidence="13" id="KW-1185">Reference proteome</keyword>
<dbReference type="InterPro" id="IPR017336">
    <property type="entry name" value="Snurportin-1"/>
</dbReference>
<proteinExistence type="inferred from homology"/>
<accession>A0AAU9UXM6</accession>
<organism evidence="12 13">
    <name type="scientific">Euphydryas editha</name>
    <name type="common">Edith's checkerspot</name>
    <dbReference type="NCBI Taxonomy" id="104508"/>
    <lineage>
        <taxon>Eukaryota</taxon>
        <taxon>Metazoa</taxon>
        <taxon>Ecdysozoa</taxon>
        <taxon>Arthropoda</taxon>
        <taxon>Hexapoda</taxon>
        <taxon>Insecta</taxon>
        <taxon>Pterygota</taxon>
        <taxon>Neoptera</taxon>
        <taxon>Endopterygota</taxon>
        <taxon>Lepidoptera</taxon>
        <taxon>Glossata</taxon>
        <taxon>Ditrysia</taxon>
        <taxon>Papilionoidea</taxon>
        <taxon>Nymphalidae</taxon>
        <taxon>Nymphalinae</taxon>
        <taxon>Euphydryas</taxon>
    </lineage>
</organism>
<evidence type="ECO:0000256" key="3">
    <source>
        <dbReference type="ARBA" id="ARBA00004496"/>
    </source>
</evidence>
<evidence type="ECO:0000256" key="7">
    <source>
        <dbReference type="ARBA" id="ARBA00022490"/>
    </source>
</evidence>
<dbReference type="CDD" id="cd09232">
    <property type="entry name" value="Snurportin-1_C"/>
    <property type="match status" value="1"/>
</dbReference>
<evidence type="ECO:0000256" key="8">
    <source>
        <dbReference type="ARBA" id="ARBA00022884"/>
    </source>
</evidence>
<dbReference type="AlphaFoldDB" id="A0AAU9UXM6"/>
<dbReference type="GO" id="GO:0005737">
    <property type="term" value="C:cytoplasm"/>
    <property type="evidence" value="ECO:0007669"/>
    <property type="project" value="UniProtKB-SubCell"/>
</dbReference>
<comment type="similarity">
    <text evidence="4">Belongs to the snurportin family.</text>
</comment>
<comment type="subcellular location">
    <subcellularLocation>
        <location evidence="3">Cytoplasm</location>
    </subcellularLocation>
    <subcellularLocation>
        <location evidence="2">Nucleus</location>
    </subcellularLocation>
</comment>
<feature type="domain" description="Snurportin-1 N-terminal" evidence="10">
    <location>
        <begin position="32"/>
        <end position="64"/>
    </location>
</feature>
<dbReference type="GO" id="GO:0003723">
    <property type="term" value="F:RNA binding"/>
    <property type="evidence" value="ECO:0007669"/>
    <property type="project" value="UniProtKB-KW"/>
</dbReference>
<dbReference type="Pfam" id="PF11538">
    <property type="entry name" value="Snurportin1"/>
    <property type="match status" value="1"/>
</dbReference>
<keyword evidence="6" id="KW-0813">Transport</keyword>
<dbReference type="GO" id="GO:0005634">
    <property type="term" value="C:nucleus"/>
    <property type="evidence" value="ECO:0007669"/>
    <property type="project" value="UniProtKB-SubCell"/>
</dbReference>
<dbReference type="Proteomes" id="UP001153954">
    <property type="component" value="Unassembled WGS sequence"/>
</dbReference>
<dbReference type="GO" id="GO:0061015">
    <property type="term" value="P:snRNA import into nucleus"/>
    <property type="evidence" value="ECO:0007669"/>
    <property type="project" value="InterPro"/>
</dbReference>
<name>A0AAU9UXM6_EUPED</name>
<keyword evidence="9" id="KW-0539">Nucleus</keyword>
<keyword evidence="7" id="KW-0963">Cytoplasm</keyword>
<protein>
    <recommendedName>
        <fullName evidence="5">Snurportin-1</fullName>
    </recommendedName>
</protein>
<feature type="domain" description="Snurportin-1 m3G cap-binding" evidence="11">
    <location>
        <begin position="105"/>
        <end position="288"/>
    </location>
</feature>
<gene>
    <name evidence="12" type="ORF">EEDITHA_LOCUS17263</name>
</gene>
<dbReference type="EMBL" id="CAKOGL010000025">
    <property type="protein sequence ID" value="CAH2102666.1"/>
    <property type="molecule type" value="Genomic_DNA"/>
</dbReference>
<evidence type="ECO:0000256" key="4">
    <source>
        <dbReference type="ARBA" id="ARBA00007540"/>
    </source>
</evidence>
<dbReference type="SUPFAM" id="SSF56091">
    <property type="entry name" value="DNA ligase/mRNA capping enzyme, catalytic domain"/>
    <property type="match status" value="1"/>
</dbReference>
<comment type="function">
    <text evidence="1">Functions as an U snRNP-specific nuclear import adapter. Involved in the trimethylguanosine (m3G)-cap-dependent nuclear import of U snRNPs. Binds specifically to the terminal m3G-cap U snRNAs.</text>
</comment>
<evidence type="ECO:0000313" key="13">
    <source>
        <dbReference type="Proteomes" id="UP001153954"/>
    </source>
</evidence>
<evidence type="ECO:0000313" key="12">
    <source>
        <dbReference type="EMBL" id="CAH2102666.1"/>
    </source>
</evidence>
<evidence type="ECO:0000259" key="11">
    <source>
        <dbReference type="Pfam" id="PF21974"/>
    </source>
</evidence>
<evidence type="ECO:0000256" key="9">
    <source>
        <dbReference type="ARBA" id="ARBA00023242"/>
    </source>
</evidence>
<evidence type="ECO:0000256" key="6">
    <source>
        <dbReference type="ARBA" id="ARBA00022448"/>
    </source>
</evidence>
<dbReference type="Pfam" id="PF21974">
    <property type="entry name" value="SPN1_m3Gcap_bd"/>
    <property type="match status" value="1"/>
</dbReference>
<evidence type="ECO:0000256" key="5">
    <source>
        <dbReference type="ARBA" id="ARBA00016034"/>
    </source>
</evidence>
<dbReference type="PANTHER" id="PTHR13403">
    <property type="entry name" value="SNURPORTIN1 RNUT1 PROTEIN RNA, U TRANSPORTER 1"/>
    <property type="match status" value="1"/>
</dbReference>
<dbReference type="InterPro" id="IPR024721">
    <property type="entry name" value="Snurportin-1_N"/>
</dbReference>
<sequence>MEDDFEKLEKALVKIEPSEAEEETSNNYETLYKNWGKIEYQEERRKKLLKIQKSNRSNKIDRFRGILNFNSVEDKEIFMDKKVSYTPNIYVAGFHKTCKTYSNILMLSEWMIEKPTDFSENWYVVPCPKGMRLLAVADFGTTKFYTKLGKFKFECLTGLPGGNPYNYNNGKNCCILDCIYNENTNTVYLLDIISWNKRLITDGETEFRQYWMEIQLENFPETKTINEKNKILIKILPMIPCTNHFLSHLLSTYPQFENNSPPLDGLMFYHKNACYISGETPLVGWLYPYMVPEVLGKDIDVHPKYMDQMPDGYVNQADFIQNLKKNYKN</sequence>
<dbReference type="InterPro" id="IPR047857">
    <property type="entry name" value="Snurportin1_C"/>
</dbReference>
<comment type="caution">
    <text evidence="12">The sequence shown here is derived from an EMBL/GenBank/DDBJ whole genome shotgun (WGS) entry which is preliminary data.</text>
</comment>
<dbReference type="Gene3D" id="3.30.470.30">
    <property type="entry name" value="DNA ligase/mRNA capping enzyme"/>
    <property type="match status" value="1"/>
</dbReference>
<keyword evidence="8" id="KW-0694">RNA-binding</keyword>
<evidence type="ECO:0000259" key="10">
    <source>
        <dbReference type="Pfam" id="PF11538"/>
    </source>
</evidence>
<evidence type="ECO:0000256" key="2">
    <source>
        <dbReference type="ARBA" id="ARBA00004123"/>
    </source>
</evidence>